<sequence>MCTFPSLGPLSSNMDQFQHTHIQVRGLKLHIAQFGSGPKVVLLLHGFPEIWYTWRHQMIALGNSGYRVIAPDFRGYGLSDKPNDSETTSFYDLVLDLLGILDQLAISKVFLISKDFGTRVACVFAYLHKERILGVITLGLPYVPQRPSNSLGQLLPKGCYVSRWQEVGRAEADFGRFDAKTVVRKIYILFSKNEMPTAEENQEILDLVDSSTPLPPWLFEDDIAYYGFLYEKSGFQTALQVPYRSLNEDFNIRDSIMTHPAMMIMGKDDYSWKFPGVKECIESGKVKEVIPNLEVILLHEGSHFVHEQLPQVVNKLILDFLAKNA</sequence>
<accession>A0AAW1K5G2</accession>
<evidence type="ECO:0000313" key="4">
    <source>
        <dbReference type="EMBL" id="KAK9714714.1"/>
    </source>
</evidence>
<keyword evidence="1" id="KW-0378">Hydrolase</keyword>
<reference evidence="4" key="1">
    <citation type="submission" date="2024-03" db="EMBL/GenBank/DDBJ databases">
        <title>WGS assembly of Saponaria officinalis var. Norfolk2.</title>
        <authorList>
            <person name="Jenkins J."/>
            <person name="Shu S."/>
            <person name="Grimwood J."/>
            <person name="Barry K."/>
            <person name="Goodstein D."/>
            <person name="Schmutz J."/>
            <person name="Leebens-Mack J."/>
            <person name="Osbourn A."/>
        </authorList>
    </citation>
    <scope>NUCLEOTIDE SEQUENCE [LARGE SCALE GENOMIC DNA]</scope>
    <source>
        <strain evidence="4">JIC</strain>
    </source>
</reference>
<dbReference type="InterPro" id="IPR000639">
    <property type="entry name" value="Epox_hydrolase-like"/>
</dbReference>
<comment type="caution">
    <text evidence="4">The sequence shown here is derived from an EMBL/GenBank/DDBJ whole genome shotgun (WGS) entry which is preliminary data.</text>
</comment>
<dbReference type="PRINTS" id="PR00412">
    <property type="entry name" value="EPOXHYDRLASE"/>
</dbReference>
<dbReference type="InterPro" id="IPR029058">
    <property type="entry name" value="AB_hydrolase_fold"/>
</dbReference>
<keyword evidence="5" id="KW-1185">Reference proteome</keyword>
<gene>
    <name evidence="4" type="ORF">RND81_06G114100</name>
</gene>
<dbReference type="PANTHER" id="PTHR43329">
    <property type="entry name" value="EPOXIDE HYDROLASE"/>
    <property type="match status" value="1"/>
</dbReference>
<protein>
    <recommendedName>
        <fullName evidence="3">AB hydrolase-1 domain-containing protein</fullName>
    </recommendedName>
</protein>
<dbReference type="InterPro" id="IPR000073">
    <property type="entry name" value="AB_hydrolase_1"/>
</dbReference>
<evidence type="ECO:0000256" key="2">
    <source>
        <dbReference type="ARBA" id="ARBA00038334"/>
    </source>
</evidence>
<feature type="domain" description="AB hydrolase-1" evidence="3">
    <location>
        <begin position="40"/>
        <end position="306"/>
    </location>
</feature>
<dbReference type="Pfam" id="PF00561">
    <property type="entry name" value="Abhydrolase_1"/>
    <property type="match status" value="1"/>
</dbReference>
<dbReference type="Proteomes" id="UP001443914">
    <property type="component" value="Unassembled WGS sequence"/>
</dbReference>
<dbReference type="AlphaFoldDB" id="A0AAW1K5G2"/>
<comment type="similarity">
    <text evidence="2">Belongs to the AB hydrolase superfamily. Epoxide hydrolase family.</text>
</comment>
<evidence type="ECO:0000256" key="1">
    <source>
        <dbReference type="ARBA" id="ARBA00022801"/>
    </source>
</evidence>
<dbReference type="SUPFAM" id="SSF53474">
    <property type="entry name" value="alpha/beta-Hydrolases"/>
    <property type="match status" value="1"/>
</dbReference>
<proteinExistence type="inferred from homology"/>
<evidence type="ECO:0000259" key="3">
    <source>
        <dbReference type="Pfam" id="PF00561"/>
    </source>
</evidence>
<dbReference type="EMBL" id="JBDFQZ010000006">
    <property type="protein sequence ID" value="KAK9714714.1"/>
    <property type="molecule type" value="Genomic_DNA"/>
</dbReference>
<organism evidence="4 5">
    <name type="scientific">Saponaria officinalis</name>
    <name type="common">Common soapwort</name>
    <name type="synonym">Lychnis saponaria</name>
    <dbReference type="NCBI Taxonomy" id="3572"/>
    <lineage>
        <taxon>Eukaryota</taxon>
        <taxon>Viridiplantae</taxon>
        <taxon>Streptophyta</taxon>
        <taxon>Embryophyta</taxon>
        <taxon>Tracheophyta</taxon>
        <taxon>Spermatophyta</taxon>
        <taxon>Magnoliopsida</taxon>
        <taxon>eudicotyledons</taxon>
        <taxon>Gunneridae</taxon>
        <taxon>Pentapetalae</taxon>
        <taxon>Caryophyllales</taxon>
        <taxon>Caryophyllaceae</taxon>
        <taxon>Caryophylleae</taxon>
        <taxon>Saponaria</taxon>
    </lineage>
</organism>
<name>A0AAW1K5G2_SAPOF</name>
<evidence type="ECO:0000313" key="5">
    <source>
        <dbReference type="Proteomes" id="UP001443914"/>
    </source>
</evidence>
<dbReference type="GO" id="GO:0016787">
    <property type="term" value="F:hydrolase activity"/>
    <property type="evidence" value="ECO:0007669"/>
    <property type="project" value="UniProtKB-KW"/>
</dbReference>
<dbReference type="Gene3D" id="3.40.50.1820">
    <property type="entry name" value="alpha/beta hydrolase"/>
    <property type="match status" value="1"/>
</dbReference>